<keyword evidence="3" id="KW-1185">Reference proteome</keyword>
<feature type="region of interest" description="Disordered" evidence="1">
    <location>
        <begin position="129"/>
        <end position="154"/>
    </location>
</feature>
<proteinExistence type="predicted"/>
<name>A0A553RA34_9TELE</name>
<dbReference type="AlphaFoldDB" id="A0A553RA34"/>
<protein>
    <submittedName>
        <fullName evidence="2">Uncharacterized protein</fullName>
    </submittedName>
</protein>
<reference evidence="2 3" key="1">
    <citation type="journal article" date="2019" name="Sci. Data">
        <title>Hybrid genome assembly and annotation of Danionella translucida.</title>
        <authorList>
            <person name="Kadobianskyi M."/>
            <person name="Schulze L."/>
            <person name="Schuelke M."/>
            <person name="Judkewitz B."/>
        </authorList>
    </citation>
    <scope>NUCLEOTIDE SEQUENCE [LARGE SCALE GENOMIC DNA]</scope>
    <source>
        <strain evidence="2 3">Bolton</strain>
    </source>
</reference>
<sequence>MRWRCMESAWTVADSRGDCVTDRGQQVSTVALFLCKARGKLLCRCEAQSQCLRPLPKKCSSAVPLVRFHVSGAEKLDLSCSQDAKQKHLTEGQISSAGCTRVSRLAVWRLRDGSAHLVWPPALLTADGKGSVTMSPHRASLPAPNHQGKRKQRQPCDTLFCPPGTCGQAKPPLRVPLDL</sequence>
<comment type="caution">
    <text evidence="2">The sequence shown here is derived from an EMBL/GenBank/DDBJ whole genome shotgun (WGS) entry which is preliminary data.</text>
</comment>
<dbReference type="EMBL" id="SRMA01025114">
    <property type="protein sequence ID" value="TRY99048.1"/>
    <property type="molecule type" value="Genomic_DNA"/>
</dbReference>
<dbReference type="Proteomes" id="UP000316079">
    <property type="component" value="Unassembled WGS sequence"/>
</dbReference>
<evidence type="ECO:0000256" key="1">
    <source>
        <dbReference type="SAM" id="MobiDB-lite"/>
    </source>
</evidence>
<organism evidence="2 3">
    <name type="scientific">Danionella cerebrum</name>
    <dbReference type="NCBI Taxonomy" id="2873325"/>
    <lineage>
        <taxon>Eukaryota</taxon>
        <taxon>Metazoa</taxon>
        <taxon>Chordata</taxon>
        <taxon>Craniata</taxon>
        <taxon>Vertebrata</taxon>
        <taxon>Euteleostomi</taxon>
        <taxon>Actinopterygii</taxon>
        <taxon>Neopterygii</taxon>
        <taxon>Teleostei</taxon>
        <taxon>Ostariophysi</taxon>
        <taxon>Cypriniformes</taxon>
        <taxon>Danionidae</taxon>
        <taxon>Danioninae</taxon>
        <taxon>Danionella</taxon>
    </lineage>
</organism>
<accession>A0A553RA34</accession>
<evidence type="ECO:0000313" key="3">
    <source>
        <dbReference type="Proteomes" id="UP000316079"/>
    </source>
</evidence>
<gene>
    <name evidence="2" type="ORF">DNTS_032774</name>
</gene>
<evidence type="ECO:0000313" key="2">
    <source>
        <dbReference type="EMBL" id="TRY99048.1"/>
    </source>
</evidence>